<dbReference type="Pfam" id="PF16220">
    <property type="entry name" value="DUF4880"/>
    <property type="match status" value="1"/>
</dbReference>
<evidence type="ECO:0000256" key="1">
    <source>
        <dbReference type="SAM" id="Phobius"/>
    </source>
</evidence>
<protein>
    <submittedName>
        <fullName evidence="4">FecR domain-containing protein</fullName>
    </submittedName>
</protein>
<evidence type="ECO:0000259" key="3">
    <source>
        <dbReference type="Pfam" id="PF16220"/>
    </source>
</evidence>
<keyword evidence="1" id="KW-0812">Transmembrane</keyword>
<keyword evidence="1" id="KW-0472">Membrane</keyword>
<dbReference type="Gene3D" id="2.60.120.1440">
    <property type="match status" value="1"/>
</dbReference>
<name>A0A934RY10_9BACT</name>
<feature type="domain" description="FecR protein" evidence="2">
    <location>
        <begin position="144"/>
        <end position="223"/>
    </location>
</feature>
<evidence type="ECO:0000259" key="2">
    <source>
        <dbReference type="Pfam" id="PF04773"/>
    </source>
</evidence>
<keyword evidence="1" id="KW-1133">Transmembrane helix</keyword>
<evidence type="ECO:0000313" key="5">
    <source>
        <dbReference type="Proteomes" id="UP000617628"/>
    </source>
</evidence>
<dbReference type="GO" id="GO:0016989">
    <property type="term" value="F:sigma factor antagonist activity"/>
    <property type="evidence" value="ECO:0007669"/>
    <property type="project" value="TreeGrafter"/>
</dbReference>
<dbReference type="RefSeq" id="WP_200353847.1">
    <property type="nucleotide sequence ID" value="NZ_JAENIL010000003.1"/>
</dbReference>
<dbReference type="PANTHER" id="PTHR30273">
    <property type="entry name" value="PERIPLASMIC SIGNAL SENSOR AND SIGMA FACTOR ACTIVATOR FECR-RELATED"/>
    <property type="match status" value="1"/>
</dbReference>
<sequence>MKTPPQQPNEFSDIEEVAALWATRIDRGLTAEEQDDYMQWLSESPRHREAMRLFQWAWDEFDRLAGLQTSHEAVPDPDLLAPGSRFTRGSKIRKLLKFSAFVLPTAIAAALAIAFFLEPDDRSEPQLATQIAAPSFQARIEKRTLEDGSQIEINRGGLVQTLFSSTERRVVLVRGEANFTVVKDPSRPFIVEAAGASVRAVGTQFNMKLGDEALDVIVTEGIVSVQDTLAAIAPAANDQLLRVNQQAIVTLDSGDSQIEVTTLSSDQIEAALSWQPKLLDFDSAPLREIVAAFNRSNSIQILLGDSELENIELSCAFWSDNTEGFVRLMESSFNMQAEWLSSRELILR</sequence>
<keyword evidence="5" id="KW-1185">Reference proteome</keyword>
<comment type="caution">
    <text evidence="4">The sequence shown here is derived from an EMBL/GenBank/DDBJ whole genome shotgun (WGS) entry which is preliminary data.</text>
</comment>
<organism evidence="4 5">
    <name type="scientific">Pelagicoccus mobilis</name>
    <dbReference type="NCBI Taxonomy" id="415221"/>
    <lineage>
        <taxon>Bacteria</taxon>
        <taxon>Pseudomonadati</taxon>
        <taxon>Verrucomicrobiota</taxon>
        <taxon>Opitutia</taxon>
        <taxon>Puniceicoccales</taxon>
        <taxon>Pelagicoccaceae</taxon>
        <taxon>Pelagicoccus</taxon>
    </lineage>
</organism>
<accession>A0A934RY10</accession>
<dbReference type="Proteomes" id="UP000617628">
    <property type="component" value="Unassembled WGS sequence"/>
</dbReference>
<dbReference type="InterPro" id="IPR006860">
    <property type="entry name" value="FecR"/>
</dbReference>
<reference evidence="4" key="1">
    <citation type="submission" date="2021-01" db="EMBL/GenBank/DDBJ databases">
        <title>Modified the classification status of verrucomicrobia.</title>
        <authorList>
            <person name="Feng X."/>
        </authorList>
    </citation>
    <scope>NUCLEOTIDE SEQUENCE</scope>
    <source>
        <strain evidence="4">KCTC 13126</strain>
    </source>
</reference>
<feature type="domain" description="FecR N-terminal" evidence="3">
    <location>
        <begin position="18"/>
        <end position="52"/>
    </location>
</feature>
<dbReference type="PIRSF" id="PIRSF018266">
    <property type="entry name" value="FecR"/>
    <property type="match status" value="1"/>
</dbReference>
<evidence type="ECO:0000313" key="4">
    <source>
        <dbReference type="EMBL" id="MBK1875628.1"/>
    </source>
</evidence>
<feature type="transmembrane region" description="Helical" evidence="1">
    <location>
        <begin position="95"/>
        <end position="117"/>
    </location>
</feature>
<dbReference type="PANTHER" id="PTHR30273:SF2">
    <property type="entry name" value="PROTEIN FECR"/>
    <property type="match status" value="1"/>
</dbReference>
<dbReference type="AlphaFoldDB" id="A0A934RY10"/>
<dbReference type="InterPro" id="IPR032623">
    <property type="entry name" value="FecR_N"/>
</dbReference>
<proteinExistence type="predicted"/>
<dbReference type="Pfam" id="PF04773">
    <property type="entry name" value="FecR"/>
    <property type="match status" value="1"/>
</dbReference>
<dbReference type="EMBL" id="JAENIL010000003">
    <property type="protein sequence ID" value="MBK1875628.1"/>
    <property type="molecule type" value="Genomic_DNA"/>
</dbReference>
<gene>
    <name evidence="4" type="ORF">JIN87_02050</name>
</gene>
<dbReference type="InterPro" id="IPR012373">
    <property type="entry name" value="Ferrdict_sens_TM"/>
</dbReference>